<accession>A0A6A2WMF9</accession>
<dbReference type="InterPro" id="IPR011009">
    <property type="entry name" value="Kinase-like_dom_sf"/>
</dbReference>
<dbReference type="InterPro" id="IPR051564">
    <property type="entry name" value="LRR_receptor-like_kinase"/>
</dbReference>
<organism evidence="2 3">
    <name type="scientific">Hibiscus syriacus</name>
    <name type="common">Rose of Sharon</name>
    <dbReference type="NCBI Taxonomy" id="106335"/>
    <lineage>
        <taxon>Eukaryota</taxon>
        <taxon>Viridiplantae</taxon>
        <taxon>Streptophyta</taxon>
        <taxon>Embryophyta</taxon>
        <taxon>Tracheophyta</taxon>
        <taxon>Spermatophyta</taxon>
        <taxon>Magnoliopsida</taxon>
        <taxon>eudicotyledons</taxon>
        <taxon>Gunneridae</taxon>
        <taxon>Pentapetalae</taxon>
        <taxon>rosids</taxon>
        <taxon>malvids</taxon>
        <taxon>Malvales</taxon>
        <taxon>Malvaceae</taxon>
        <taxon>Malvoideae</taxon>
        <taxon>Hibiscus</taxon>
    </lineage>
</organism>
<feature type="domain" description="Protein kinase" evidence="1">
    <location>
        <begin position="1"/>
        <end position="107"/>
    </location>
</feature>
<dbReference type="Pfam" id="PF00069">
    <property type="entry name" value="Pkinase"/>
    <property type="match status" value="1"/>
</dbReference>
<dbReference type="EMBL" id="VEPZ02001721">
    <property type="protein sequence ID" value="KAE8661303.1"/>
    <property type="molecule type" value="Genomic_DNA"/>
</dbReference>
<dbReference type="PANTHER" id="PTHR48055:SF60">
    <property type="entry name" value="INACTIVE LRR RECEPTOR-LIKE SERINE_THREONINE-PROTEIN KINASE BIR2 ISOFORM X2"/>
    <property type="match status" value="1"/>
</dbReference>
<dbReference type="PANTHER" id="PTHR48055">
    <property type="entry name" value="LEUCINE-RICH REPEAT RECEPTOR PROTEIN KINASE EMS1"/>
    <property type="match status" value="1"/>
</dbReference>
<evidence type="ECO:0000313" key="3">
    <source>
        <dbReference type="Proteomes" id="UP000436088"/>
    </source>
</evidence>
<proteinExistence type="predicted"/>
<dbReference type="GO" id="GO:0016020">
    <property type="term" value="C:membrane"/>
    <property type="evidence" value="ECO:0007669"/>
    <property type="project" value="TreeGrafter"/>
</dbReference>
<gene>
    <name evidence="2" type="ORF">F3Y22_tig00113726pilonHSYRG00119</name>
</gene>
<dbReference type="PROSITE" id="PS50011">
    <property type="entry name" value="PROTEIN_KINASE_DOM"/>
    <property type="match status" value="1"/>
</dbReference>
<protein>
    <recommendedName>
        <fullName evidence="1">Protein kinase domain-containing protein</fullName>
    </recommendedName>
</protein>
<sequence>MAGLASPPHLKGHGHRANISSNFILLDEDINARIMDFGLAGHMNFPDVLGEFGYVAPEYSTTPVASLEGDAFGFGVVLLELITRKKPLEINAVDEEGYTYNGNWWNG</sequence>
<name>A0A6A2WMF9_HIBSY</name>
<keyword evidence="3" id="KW-1185">Reference proteome</keyword>
<dbReference type="Proteomes" id="UP000436088">
    <property type="component" value="Unassembled WGS sequence"/>
</dbReference>
<comment type="caution">
    <text evidence="2">The sequence shown here is derived from an EMBL/GenBank/DDBJ whole genome shotgun (WGS) entry which is preliminary data.</text>
</comment>
<reference evidence="2" key="1">
    <citation type="submission" date="2019-09" db="EMBL/GenBank/DDBJ databases">
        <title>Draft genome information of white flower Hibiscus syriacus.</title>
        <authorList>
            <person name="Kim Y.-M."/>
        </authorList>
    </citation>
    <scope>NUCLEOTIDE SEQUENCE [LARGE SCALE GENOMIC DNA]</scope>
    <source>
        <strain evidence="2">YM2019G1</strain>
    </source>
</reference>
<evidence type="ECO:0000259" key="1">
    <source>
        <dbReference type="PROSITE" id="PS50011"/>
    </source>
</evidence>
<dbReference type="Gene3D" id="1.10.510.10">
    <property type="entry name" value="Transferase(Phosphotransferase) domain 1"/>
    <property type="match status" value="1"/>
</dbReference>
<dbReference type="GO" id="GO:0005524">
    <property type="term" value="F:ATP binding"/>
    <property type="evidence" value="ECO:0007669"/>
    <property type="project" value="InterPro"/>
</dbReference>
<evidence type="ECO:0000313" key="2">
    <source>
        <dbReference type="EMBL" id="KAE8661303.1"/>
    </source>
</evidence>
<dbReference type="GO" id="GO:0004672">
    <property type="term" value="F:protein kinase activity"/>
    <property type="evidence" value="ECO:0007669"/>
    <property type="project" value="InterPro"/>
</dbReference>
<dbReference type="SUPFAM" id="SSF56112">
    <property type="entry name" value="Protein kinase-like (PK-like)"/>
    <property type="match status" value="1"/>
</dbReference>
<dbReference type="InterPro" id="IPR000719">
    <property type="entry name" value="Prot_kinase_dom"/>
</dbReference>
<dbReference type="AlphaFoldDB" id="A0A6A2WMF9"/>